<proteinExistence type="predicted"/>
<evidence type="ECO:0000313" key="2">
    <source>
        <dbReference type="Proteomes" id="UP000501602"/>
    </source>
</evidence>
<dbReference type="AlphaFoldDB" id="A0A6H1UGZ2"/>
<dbReference type="KEGG" id="fes:HER31_13945"/>
<organism evidence="1 2">
    <name type="scientific">Ferrimonas lipolytica</name>
    <dbReference type="NCBI Taxonomy" id="2724191"/>
    <lineage>
        <taxon>Bacteria</taxon>
        <taxon>Pseudomonadati</taxon>
        <taxon>Pseudomonadota</taxon>
        <taxon>Gammaproteobacteria</taxon>
        <taxon>Alteromonadales</taxon>
        <taxon>Ferrimonadaceae</taxon>
        <taxon>Ferrimonas</taxon>
    </lineage>
</organism>
<gene>
    <name evidence="1" type="ORF">HER31_13945</name>
</gene>
<accession>A0A6H1UGZ2</accession>
<protein>
    <recommendedName>
        <fullName evidence="3">Lipoprotein</fullName>
    </recommendedName>
</protein>
<dbReference type="RefSeq" id="WP_168661334.1">
    <property type="nucleotide sequence ID" value="NZ_CP051180.1"/>
</dbReference>
<keyword evidence="2" id="KW-1185">Reference proteome</keyword>
<dbReference type="PROSITE" id="PS51257">
    <property type="entry name" value="PROKAR_LIPOPROTEIN"/>
    <property type="match status" value="1"/>
</dbReference>
<evidence type="ECO:0000313" key="1">
    <source>
        <dbReference type="EMBL" id="QIZ77899.1"/>
    </source>
</evidence>
<name>A0A6H1UGZ2_9GAMM</name>
<dbReference type="Proteomes" id="UP000501602">
    <property type="component" value="Chromosome"/>
</dbReference>
<evidence type="ECO:0008006" key="3">
    <source>
        <dbReference type="Google" id="ProtNLM"/>
    </source>
</evidence>
<reference evidence="1 2" key="1">
    <citation type="submission" date="2020-04" db="EMBL/GenBank/DDBJ databases">
        <title>Ferrimonas sp. S7 isolated from sea water.</title>
        <authorList>
            <person name="Bae S.S."/>
            <person name="Baek K."/>
        </authorList>
    </citation>
    <scope>NUCLEOTIDE SEQUENCE [LARGE SCALE GENOMIC DNA]</scope>
    <source>
        <strain evidence="1 2">S7</strain>
    </source>
</reference>
<dbReference type="EMBL" id="CP051180">
    <property type="protein sequence ID" value="QIZ77899.1"/>
    <property type="molecule type" value="Genomic_DNA"/>
</dbReference>
<sequence>MRKWVMVSSALLISGCELTSPKPSATLAHFQVEQHSFHLVVGQQQQFGADTIKLKHQYQSDLDGDGQAERIGVITLNGGGSGTFYYLALSRWHQGSWFPAGNMLLGDRIKLDGVKLPQYGDVDAGSFYLSYWVHGPEQAMAEAPKFYLSKQFTMRDGELLYLEAN</sequence>